<comment type="caution">
    <text evidence="2">The sequence shown here is derived from an EMBL/GenBank/DDBJ whole genome shotgun (WGS) entry which is preliminary data.</text>
</comment>
<dbReference type="NCBIfam" id="TIGR03696">
    <property type="entry name" value="Rhs_assc_core"/>
    <property type="match status" value="1"/>
</dbReference>
<dbReference type="PANTHER" id="PTHR32305:SF15">
    <property type="entry name" value="PROTEIN RHSA-RELATED"/>
    <property type="match status" value="1"/>
</dbReference>
<organism evidence="2 3">
    <name type="scientific">Parazoarcus communis SWub3 = DSM 12120</name>
    <dbReference type="NCBI Taxonomy" id="1121029"/>
    <lineage>
        <taxon>Bacteria</taxon>
        <taxon>Pseudomonadati</taxon>
        <taxon>Pseudomonadota</taxon>
        <taxon>Betaproteobacteria</taxon>
        <taxon>Rhodocyclales</taxon>
        <taxon>Zoogloeaceae</taxon>
        <taxon>Parazoarcus</taxon>
    </lineage>
</organism>
<evidence type="ECO:0000256" key="1">
    <source>
        <dbReference type="SAM" id="MobiDB-lite"/>
    </source>
</evidence>
<dbReference type="PRINTS" id="PR00394">
    <property type="entry name" value="RHSPROTEIN"/>
</dbReference>
<gene>
    <name evidence="2" type="ORF">DNK49_22870</name>
</gene>
<protein>
    <recommendedName>
        <fullName evidence="4">RHS repeat-associated core domain-containing protein</fullName>
    </recommendedName>
</protein>
<keyword evidence="3" id="KW-1185">Reference proteome</keyword>
<feature type="non-terminal residue" evidence="2">
    <location>
        <position position="1"/>
    </location>
</feature>
<dbReference type="AlphaFoldDB" id="A0A323URG5"/>
<dbReference type="Proteomes" id="UP000248259">
    <property type="component" value="Unassembled WGS sequence"/>
</dbReference>
<dbReference type="Gene3D" id="2.180.10.10">
    <property type="entry name" value="RHS repeat-associated core"/>
    <property type="match status" value="1"/>
</dbReference>
<reference evidence="2 3" key="1">
    <citation type="submission" date="2018-06" db="EMBL/GenBank/DDBJ databases">
        <title>Azoarcus communis strain SWub3 genome.</title>
        <authorList>
            <person name="Zorraquino Salvo V."/>
            <person name="Toubiana D."/>
            <person name="Blumwald E."/>
        </authorList>
    </citation>
    <scope>NUCLEOTIDE SEQUENCE [LARGE SCALE GENOMIC DNA]</scope>
    <source>
        <strain evidence="2 3">SWub3</strain>
    </source>
</reference>
<dbReference type="PANTHER" id="PTHR32305">
    <property type="match status" value="1"/>
</dbReference>
<evidence type="ECO:0000313" key="2">
    <source>
        <dbReference type="EMBL" id="PZA14250.1"/>
    </source>
</evidence>
<evidence type="ECO:0008006" key="4">
    <source>
        <dbReference type="Google" id="ProtNLM"/>
    </source>
</evidence>
<proteinExistence type="predicted"/>
<accession>A0A323URG5</accession>
<dbReference type="EMBL" id="QKOE01000055">
    <property type="protein sequence ID" value="PZA14250.1"/>
    <property type="molecule type" value="Genomic_DNA"/>
</dbReference>
<name>A0A323URG5_9RHOO</name>
<dbReference type="InterPro" id="IPR050708">
    <property type="entry name" value="T6SS_VgrG/RHS"/>
</dbReference>
<evidence type="ECO:0000313" key="3">
    <source>
        <dbReference type="Proteomes" id="UP000248259"/>
    </source>
</evidence>
<feature type="region of interest" description="Disordered" evidence="1">
    <location>
        <begin position="251"/>
        <end position="270"/>
    </location>
</feature>
<sequence length="270" mass="28524">PYGEPNVTTGARFRYTGQQYLGELNLYYYKARFYSPALGRFLQTDPIGTADDLNLYAYVGNNPVNFSDPTGLAAADLRLFAGKVGGVMMDAGQAAMPTGEEISVMTGIGGAALIEPTPFGEVGFVASAGVVGLRGLLRAADVIYDAVKGVANLNPASVRFSQSSVNGVEGIAASMRANGWQGAPIDVVRMGDGALTTFDNTRVLAAQRAGIDVQAVIREAGEAFPAGRWTPRNGIQPATWEDAVRARIQQQNSGFRNTYPNGSPYTGSTQ</sequence>
<dbReference type="RefSeq" id="WP_165843424.1">
    <property type="nucleotide sequence ID" value="NZ_QKOE01000055.1"/>
</dbReference>
<dbReference type="InterPro" id="IPR022385">
    <property type="entry name" value="Rhs_assc_core"/>
</dbReference>